<evidence type="ECO:0000313" key="2">
    <source>
        <dbReference type="Proteomes" id="UP000198658"/>
    </source>
</evidence>
<reference evidence="2" key="1">
    <citation type="submission" date="2016-10" db="EMBL/GenBank/DDBJ databases">
        <authorList>
            <person name="Varghese N."/>
            <person name="Submissions S."/>
        </authorList>
    </citation>
    <scope>NUCLEOTIDE SEQUENCE [LARGE SCALE GENOMIC DNA]</scope>
    <source>
        <strain evidence="2">CGMCC 1.10657</strain>
    </source>
</reference>
<organism evidence="1 2">
    <name type="scientific">Microbulbifer marinus</name>
    <dbReference type="NCBI Taxonomy" id="658218"/>
    <lineage>
        <taxon>Bacteria</taxon>
        <taxon>Pseudomonadati</taxon>
        <taxon>Pseudomonadota</taxon>
        <taxon>Gammaproteobacteria</taxon>
        <taxon>Cellvibrionales</taxon>
        <taxon>Microbulbiferaceae</taxon>
        <taxon>Microbulbifer</taxon>
    </lineage>
</organism>
<protein>
    <submittedName>
        <fullName evidence="1">Uncharacterized protein</fullName>
    </submittedName>
</protein>
<evidence type="ECO:0000313" key="1">
    <source>
        <dbReference type="EMBL" id="SEA16423.1"/>
    </source>
</evidence>
<dbReference type="Proteomes" id="UP000198658">
    <property type="component" value="Unassembled WGS sequence"/>
</dbReference>
<gene>
    <name evidence="1" type="ORF">SAMN05216562_2057</name>
</gene>
<proteinExistence type="predicted"/>
<name>A0A1H3YXW6_9GAMM</name>
<dbReference type="EMBL" id="FNQO01000002">
    <property type="protein sequence ID" value="SEA16423.1"/>
    <property type="molecule type" value="Genomic_DNA"/>
</dbReference>
<sequence>MRYKIIVVQPVLTTVIVTADSENEAVDILLRRPDQMTEELGCQTWEKPRIRSIEELGE</sequence>
<accession>A0A1H3YXW6</accession>
<dbReference type="AlphaFoldDB" id="A0A1H3YXW6"/>
<keyword evidence="2" id="KW-1185">Reference proteome</keyword>
<dbReference type="RefSeq" id="WP_170833183.1">
    <property type="nucleotide sequence ID" value="NZ_FNQO01000002.1"/>
</dbReference>
<dbReference type="STRING" id="658218.SAMN05216562_2057"/>